<keyword evidence="7" id="KW-0969">Cilium</keyword>
<dbReference type="OrthoDB" id="10265211at2759"/>
<evidence type="ECO:0000313" key="11">
    <source>
        <dbReference type="EMBL" id="CAE8608984.1"/>
    </source>
</evidence>
<comment type="similarity">
    <text evidence="3">Belongs to the DRC10 family.</text>
</comment>
<dbReference type="PANTHER" id="PTHR31598">
    <property type="entry name" value="IQ DOMAIN-CONTAINING PROTEIN D"/>
    <property type="match status" value="1"/>
</dbReference>
<accession>A0A813F832</accession>
<evidence type="ECO:0000256" key="2">
    <source>
        <dbReference type="ARBA" id="ARBA00004611"/>
    </source>
</evidence>
<feature type="non-terminal residue" evidence="11">
    <location>
        <position position="1"/>
    </location>
</feature>
<evidence type="ECO:0000256" key="6">
    <source>
        <dbReference type="ARBA" id="ARBA00022846"/>
    </source>
</evidence>
<evidence type="ECO:0000256" key="9">
    <source>
        <dbReference type="ARBA" id="ARBA00023273"/>
    </source>
</evidence>
<dbReference type="InterPro" id="IPR042815">
    <property type="entry name" value="DRC10"/>
</dbReference>
<dbReference type="OMA" id="CRQMKTI"/>
<evidence type="ECO:0000313" key="12">
    <source>
        <dbReference type="Proteomes" id="UP000654075"/>
    </source>
</evidence>
<dbReference type="EMBL" id="CAJNNV010024220">
    <property type="protein sequence ID" value="CAE8608984.1"/>
    <property type="molecule type" value="Genomic_DNA"/>
</dbReference>
<name>A0A813F832_POLGL</name>
<keyword evidence="10" id="KW-0175">Coiled coil</keyword>
<evidence type="ECO:0000256" key="7">
    <source>
        <dbReference type="ARBA" id="ARBA00023069"/>
    </source>
</evidence>
<evidence type="ECO:0000256" key="5">
    <source>
        <dbReference type="ARBA" id="ARBA00022490"/>
    </source>
</evidence>
<keyword evidence="9" id="KW-0966">Cell projection</keyword>
<evidence type="ECO:0000256" key="8">
    <source>
        <dbReference type="ARBA" id="ARBA00023212"/>
    </source>
</evidence>
<proteinExistence type="inferred from homology"/>
<reference evidence="11" key="1">
    <citation type="submission" date="2021-02" db="EMBL/GenBank/DDBJ databases">
        <authorList>
            <person name="Dougan E. K."/>
            <person name="Rhodes N."/>
            <person name="Thang M."/>
            <person name="Chan C."/>
        </authorList>
    </citation>
    <scope>NUCLEOTIDE SEQUENCE</scope>
</reference>
<keyword evidence="8" id="KW-0206">Cytoskeleton</keyword>
<gene>
    <name evidence="11" type="ORF">PGLA1383_LOCUS26811</name>
</gene>
<comment type="function">
    <text evidence="1">Component of the nexin-dynein regulatory complex (N-DRC), a key regulator of ciliary/flagellar motility which maintains the alignment and integrity of the distal axoneme and regulates microtubule sliding in motile axonemes.</text>
</comment>
<evidence type="ECO:0000256" key="3">
    <source>
        <dbReference type="ARBA" id="ARBA00009071"/>
    </source>
</evidence>
<dbReference type="PANTHER" id="PTHR31598:SF1">
    <property type="entry name" value="DYNEIN REGULATORY COMPLEX PROTEIN 10"/>
    <property type="match status" value="1"/>
</dbReference>
<evidence type="ECO:0000256" key="10">
    <source>
        <dbReference type="SAM" id="Coils"/>
    </source>
</evidence>
<evidence type="ECO:0000256" key="1">
    <source>
        <dbReference type="ARBA" id="ARBA00003029"/>
    </source>
</evidence>
<keyword evidence="12" id="KW-1185">Reference proteome</keyword>
<organism evidence="11 12">
    <name type="scientific">Polarella glacialis</name>
    <name type="common">Dinoflagellate</name>
    <dbReference type="NCBI Taxonomy" id="89957"/>
    <lineage>
        <taxon>Eukaryota</taxon>
        <taxon>Sar</taxon>
        <taxon>Alveolata</taxon>
        <taxon>Dinophyceae</taxon>
        <taxon>Suessiales</taxon>
        <taxon>Suessiaceae</taxon>
        <taxon>Polarella</taxon>
    </lineage>
</organism>
<comment type="caution">
    <text evidence="11">The sequence shown here is derived from an EMBL/GenBank/DDBJ whole genome shotgun (WGS) entry which is preliminary data.</text>
</comment>
<dbReference type="AlphaFoldDB" id="A0A813F832"/>
<dbReference type="Proteomes" id="UP000654075">
    <property type="component" value="Unassembled WGS sequence"/>
</dbReference>
<evidence type="ECO:0000256" key="4">
    <source>
        <dbReference type="ARBA" id="ARBA00021752"/>
    </source>
</evidence>
<comment type="subcellular location">
    <subcellularLocation>
        <location evidence="2">Cytoplasm</location>
        <location evidence="2">Cytoskeleton</location>
        <location evidence="2">Flagellum axoneme</location>
    </subcellularLocation>
</comment>
<feature type="coiled-coil region" evidence="10">
    <location>
        <begin position="161"/>
        <end position="195"/>
    </location>
</feature>
<keyword evidence="5" id="KW-0963">Cytoplasm</keyword>
<keyword evidence="6" id="KW-0282">Flagellum</keyword>
<protein>
    <recommendedName>
        <fullName evidence="4">Dynein regulatory complex protein 10</fullName>
    </recommendedName>
</protein>
<sequence>MPTSKPTNIDAQRILAIMDELKEKLTYLSVATPQVLTGLQSEEGVAASESLGPDLMRQFQEQIRLEELYVTANTVAEGGFGNNEDNDDVREDVKSLQKNTLELCRKMKAVVMNVVQELRPFQDPRPPAPIQFLKTLADMQELTLKRLTTTVEEEKSRQELLEHYKSREAEASKRRQQLEKDLSHIRRECERAQSQRTEILTKLKADLLDVKDTKTERMSALRLRYETRMREHQEAFDAKKDELQKKIN</sequence>